<dbReference type="InterPro" id="IPR000719">
    <property type="entry name" value="Prot_kinase_dom"/>
</dbReference>
<dbReference type="InterPro" id="IPR051681">
    <property type="entry name" value="Ser/Thr_Kinases-Pseudokinases"/>
</dbReference>
<feature type="chain" id="PRO_5040766294" evidence="3">
    <location>
        <begin position="19"/>
        <end position="692"/>
    </location>
</feature>
<name>A0A9W7CNA9_9STRA</name>
<dbReference type="OrthoDB" id="120253at2759"/>
<keyword evidence="6" id="KW-1185">Reference proteome</keyword>
<reference evidence="5" key="1">
    <citation type="submission" date="2023-04" db="EMBL/GenBank/DDBJ databases">
        <title>Phytophthora fragariaefolia NBRC 109709.</title>
        <authorList>
            <person name="Ichikawa N."/>
            <person name="Sato H."/>
            <person name="Tonouchi N."/>
        </authorList>
    </citation>
    <scope>NUCLEOTIDE SEQUENCE</scope>
    <source>
        <strain evidence="5">NBRC 109709</strain>
    </source>
</reference>
<dbReference type="PROSITE" id="PS00108">
    <property type="entry name" value="PROTEIN_KINASE_ST"/>
    <property type="match status" value="1"/>
</dbReference>
<dbReference type="Gene3D" id="1.10.510.10">
    <property type="entry name" value="Transferase(Phosphotransferase) domain 1"/>
    <property type="match status" value="1"/>
</dbReference>
<comment type="caution">
    <text evidence="5">The sequence shown here is derived from an EMBL/GenBank/DDBJ whole genome shotgun (WGS) entry which is preliminary data.</text>
</comment>
<keyword evidence="2" id="KW-1133">Transmembrane helix</keyword>
<gene>
    <name evidence="5" type="ORF">Pfra01_000994400</name>
</gene>
<evidence type="ECO:0000313" key="6">
    <source>
        <dbReference type="Proteomes" id="UP001165121"/>
    </source>
</evidence>
<feature type="compositionally biased region" description="Polar residues" evidence="1">
    <location>
        <begin position="292"/>
        <end position="303"/>
    </location>
</feature>
<keyword evidence="2" id="KW-0812">Transmembrane</keyword>
<feature type="transmembrane region" description="Helical" evidence="2">
    <location>
        <begin position="324"/>
        <end position="349"/>
    </location>
</feature>
<dbReference type="GO" id="GO:0005524">
    <property type="term" value="F:ATP binding"/>
    <property type="evidence" value="ECO:0007669"/>
    <property type="project" value="InterPro"/>
</dbReference>
<dbReference type="GO" id="GO:0004674">
    <property type="term" value="F:protein serine/threonine kinase activity"/>
    <property type="evidence" value="ECO:0007669"/>
    <property type="project" value="TreeGrafter"/>
</dbReference>
<feature type="compositionally biased region" description="Polar residues" evidence="1">
    <location>
        <begin position="177"/>
        <end position="194"/>
    </location>
</feature>
<proteinExistence type="predicted"/>
<evidence type="ECO:0000256" key="3">
    <source>
        <dbReference type="SAM" id="SignalP"/>
    </source>
</evidence>
<dbReference type="EMBL" id="BSXT01000947">
    <property type="protein sequence ID" value="GMF36467.1"/>
    <property type="molecule type" value="Genomic_DNA"/>
</dbReference>
<evidence type="ECO:0000256" key="1">
    <source>
        <dbReference type="SAM" id="MobiDB-lite"/>
    </source>
</evidence>
<feature type="compositionally biased region" description="Low complexity" evidence="1">
    <location>
        <begin position="195"/>
        <end position="208"/>
    </location>
</feature>
<evidence type="ECO:0000259" key="4">
    <source>
        <dbReference type="PROSITE" id="PS50011"/>
    </source>
</evidence>
<evidence type="ECO:0000256" key="2">
    <source>
        <dbReference type="SAM" id="Phobius"/>
    </source>
</evidence>
<dbReference type="AlphaFoldDB" id="A0A9W7CNA9"/>
<dbReference type="InterPro" id="IPR011009">
    <property type="entry name" value="Kinase-like_dom_sf"/>
</dbReference>
<dbReference type="SMART" id="SM00220">
    <property type="entry name" value="S_TKc"/>
    <property type="match status" value="1"/>
</dbReference>
<dbReference type="PANTHER" id="PTHR44329">
    <property type="entry name" value="SERINE/THREONINE-PROTEIN KINASE TNNI3K-RELATED"/>
    <property type="match status" value="1"/>
</dbReference>
<dbReference type="PANTHER" id="PTHR44329:SF214">
    <property type="entry name" value="PROTEIN KINASE DOMAIN-CONTAINING PROTEIN"/>
    <property type="match status" value="1"/>
</dbReference>
<sequence length="692" mass="73245">MYRLFILLGGVLSVTTSATTYSITSYYGNAANKKAPYFVRVQEKPDCVHKMDVVGDGEDTAQVECVADYLNPVRGLFGVLPYILQLQFDSAECTRFVSGFGVPLSNTCVGSLHTNASIASLNKNGSASILWFSHSSCLNASWVSTDTVEASVLENHSCDKNWRKWYNSKVTRRLQVSSDGSTFGSLNSPSGDNPSSGVSGTSSGSQNGNNGGTSGDNSVGNESNSSGEGSNTSGNVSGGSSSSGTSTTTTKIPATNNSPTSSSPSSTTHSSSGNTASTASPPTSTTNASGTLDSGSNALTASGSSGGANNVVIDSNSSSGGISIGGIVGIAFGCIVTVLVVCALLFVVFRRRDKGKPSDDSYMRPTTTATSGGITLTQDMIRGQTGLWNDDIITAKRISRNKVQVRNLISRGGYGEVYAGVFHGRSVAIKMLLAATHTDIKHVNNFLAEAKMAATMDHPRIVSLVGIAWDSLSDLCVVLEYMEGGDLRTLLDKYQRTGHPTGLDHQKANIAIHVCHALTYLHSLLPAIIHRDLKSRNVLLNRELEAKLTDFGVSRERLDGTMTAGVGTSLWMAPEVMMGERYDDKADIFSLGVLLSELDVHTLPYAREKRTMSDAVLLHRVAMGSVRVSFSPYSPRDFQELGYACVSVNPGDRPSAAEVLYKLQIILSRNLGTIGGSHVESSGSSDSSSYTI</sequence>
<feature type="signal peptide" evidence="3">
    <location>
        <begin position="1"/>
        <end position="18"/>
    </location>
</feature>
<dbReference type="Proteomes" id="UP001165121">
    <property type="component" value="Unassembled WGS sequence"/>
</dbReference>
<dbReference type="Gene3D" id="3.30.200.20">
    <property type="entry name" value="Phosphorylase Kinase, domain 1"/>
    <property type="match status" value="1"/>
</dbReference>
<feature type="region of interest" description="Disordered" evidence="1">
    <location>
        <begin position="177"/>
        <end position="306"/>
    </location>
</feature>
<accession>A0A9W7CNA9</accession>
<feature type="domain" description="Protein kinase" evidence="4">
    <location>
        <begin position="403"/>
        <end position="667"/>
    </location>
</feature>
<dbReference type="Pfam" id="PF00069">
    <property type="entry name" value="Pkinase"/>
    <property type="match status" value="1"/>
</dbReference>
<organism evidence="5 6">
    <name type="scientific">Phytophthora fragariaefolia</name>
    <dbReference type="NCBI Taxonomy" id="1490495"/>
    <lineage>
        <taxon>Eukaryota</taxon>
        <taxon>Sar</taxon>
        <taxon>Stramenopiles</taxon>
        <taxon>Oomycota</taxon>
        <taxon>Peronosporomycetes</taxon>
        <taxon>Peronosporales</taxon>
        <taxon>Peronosporaceae</taxon>
        <taxon>Phytophthora</taxon>
    </lineage>
</organism>
<dbReference type="SUPFAM" id="SSF56112">
    <property type="entry name" value="Protein kinase-like (PK-like)"/>
    <property type="match status" value="1"/>
</dbReference>
<evidence type="ECO:0000313" key="5">
    <source>
        <dbReference type="EMBL" id="GMF36467.1"/>
    </source>
</evidence>
<keyword evidence="3" id="KW-0732">Signal</keyword>
<feature type="compositionally biased region" description="Low complexity" evidence="1">
    <location>
        <begin position="215"/>
        <end position="291"/>
    </location>
</feature>
<dbReference type="InterPro" id="IPR008271">
    <property type="entry name" value="Ser/Thr_kinase_AS"/>
</dbReference>
<dbReference type="PROSITE" id="PS50011">
    <property type="entry name" value="PROTEIN_KINASE_DOM"/>
    <property type="match status" value="1"/>
</dbReference>
<keyword evidence="2" id="KW-0472">Membrane</keyword>
<protein>
    <submittedName>
        <fullName evidence="5">Unnamed protein product</fullName>
    </submittedName>
</protein>